<gene>
    <name evidence="2" type="ORF">SAMN05421842_1013</name>
</gene>
<dbReference type="PROSITE" id="PS51257">
    <property type="entry name" value="PROKAR_LIPOPROTEIN"/>
    <property type="match status" value="1"/>
</dbReference>
<dbReference type="InterPro" id="IPR007210">
    <property type="entry name" value="ABC_Gly_betaine_transp_sub-bd"/>
</dbReference>
<dbReference type="Proteomes" id="UP000199263">
    <property type="component" value="Unassembled WGS sequence"/>
</dbReference>
<dbReference type="SUPFAM" id="SSF53850">
    <property type="entry name" value="Periplasmic binding protein-like II"/>
    <property type="match status" value="1"/>
</dbReference>
<organism evidence="2 3">
    <name type="scientific">Clostridium uliginosum</name>
    <dbReference type="NCBI Taxonomy" id="119641"/>
    <lineage>
        <taxon>Bacteria</taxon>
        <taxon>Bacillati</taxon>
        <taxon>Bacillota</taxon>
        <taxon>Clostridia</taxon>
        <taxon>Eubacteriales</taxon>
        <taxon>Clostridiaceae</taxon>
        <taxon>Clostridium</taxon>
    </lineage>
</organism>
<keyword evidence="3" id="KW-1185">Reference proteome</keyword>
<accession>A0A1I1GNN4</accession>
<dbReference type="EMBL" id="FOMG01000001">
    <property type="protein sequence ID" value="SFC13065.1"/>
    <property type="molecule type" value="Genomic_DNA"/>
</dbReference>
<dbReference type="CDD" id="cd13612">
    <property type="entry name" value="PBP2_ProWX"/>
    <property type="match status" value="1"/>
</dbReference>
<feature type="domain" description="ABC-type glycine betaine transport system substrate-binding" evidence="1">
    <location>
        <begin position="33"/>
        <end position="296"/>
    </location>
</feature>
<evidence type="ECO:0000259" key="1">
    <source>
        <dbReference type="Pfam" id="PF04069"/>
    </source>
</evidence>
<dbReference type="GO" id="GO:0043190">
    <property type="term" value="C:ATP-binding cassette (ABC) transporter complex"/>
    <property type="evidence" value="ECO:0007669"/>
    <property type="project" value="InterPro"/>
</dbReference>
<evidence type="ECO:0000313" key="2">
    <source>
        <dbReference type="EMBL" id="SFC13065.1"/>
    </source>
</evidence>
<reference evidence="2 3" key="1">
    <citation type="submission" date="2016-10" db="EMBL/GenBank/DDBJ databases">
        <authorList>
            <person name="de Groot N.N."/>
        </authorList>
    </citation>
    <scope>NUCLEOTIDE SEQUENCE [LARGE SCALE GENOMIC DNA]</scope>
    <source>
        <strain evidence="2 3">DSM 12992</strain>
    </source>
</reference>
<evidence type="ECO:0000313" key="3">
    <source>
        <dbReference type="Proteomes" id="UP000199263"/>
    </source>
</evidence>
<dbReference type="RefSeq" id="WP_090087241.1">
    <property type="nucleotide sequence ID" value="NZ_FOMG01000001.1"/>
</dbReference>
<dbReference type="Gene3D" id="3.40.190.10">
    <property type="entry name" value="Periplasmic binding protein-like II"/>
    <property type="match status" value="1"/>
</dbReference>
<name>A0A1I1GNN4_9CLOT</name>
<dbReference type="STRING" id="119641.SAMN05421842_1013"/>
<dbReference type="AlphaFoldDB" id="A0A1I1GNN4"/>
<dbReference type="Pfam" id="PF04069">
    <property type="entry name" value="OpuAC"/>
    <property type="match status" value="1"/>
</dbReference>
<proteinExistence type="predicted"/>
<dbReference type="GO" id="GO:0022857">
    <property type="term" value="F:transmembrane transporter activity"/>
    <property type="evidence" value="ECO:0007669"/>
    <property type="project" value="InterPro"/>
</dbReference>
<dbReference type="OrthoDB" id="9801163at2"/>
<dbReference type="Gene3D" id="3.40.190.120">
    <property type="entry name" value="Osmoprotection protein (prox), domain 2"/>
    <property type="match status" value="1"/>
</dbReference>
<sequence length="302" mass="34485">MKKFNRYYKKVLLVVVVFTSVISLVGCSNNGRKIKIATKPMTEQFILGEMLALFIEDNTDFKVEITKGVGGGTSNIHPAIVKGDFDLYPEYTGTGWSFVLKEEGIPDDKTLYKGLTEKYENQYNLKWVGLYGFNNTYGLVIRKDISEKYNIKTYSDLAKYSSELIFGAEYDFYEREDGYDALCSTYGLKFKKAIDMDIGLKYQAINSKEIDVMNIFTTDGQLATSDIVVLEDDKNFYQTYYCGTVVRKDVLKEHPELEEVLMKMENILTDKEMAVLNNKVEADGLDEREVAKEFLSSKGLLK</sequence>
<protein>
    <submittedName>
        <fullName evidence="2">Osmoprotectant transport system permease protein</fullName>
    </submittedName>
</protein>